<dbReference type="EMBL" id="JAMSHJ010000001">
    <property type="protein sequence ID" value="KAI5444258.1"/>
    <property type="molecule type" value="Genomic_DNA"/>
</dbReference>
<keyword evidence="3" id="KW-1185">Reference proteome</keyword>
<dbReference type="PANTHER" id="PTHR48073:SF2">
    <property type="entry name" value="O-SUCCINYLBENZOATE SYNTHASE"/>
    <property type="match status" value="1"/>
</dbReference>
<dbReference type="Gene3D" id="3.30.390.10">
    <property type="entry name" value="Enolase-like, N-terminal domain"/>
    <property type="match status" value="1"/>
</dbReference>
<organism evidence="2 3">
    <name type="scientific">Pisum sativum</name>
    <name type="common">Garden pea</name>
    <name type="synonym">Lathyrus oleraceus</name>
    <dbReference type="NCBI Taxonomy" id="3888"/>
    <lineage>
        <taxon>Eukaryota</taxon>
        <taxon>Viridiplantae</taxon>
        <taxon>Streptophyta</taxon>
        <taxon>Embryophyta</taxon>
        <taxon>Tracheophyta</taxon>
        <taxon>Spermatophyta</taxon>
        <taxon>Magnoliopsida</taxon>
        <taxon>eudicotyledons</taxon>
        <taxon>Gunneridae</taxon>
        <taxon>Pentapetalae</taxon>
        <taxon>rosids</taxon>
        <taxon>fabids</taxon>
        <taxon>Fabales</taxon>
        <taxon>Fabaceae</taxon>
        <taxon>Papilionoideae</taxon>
        <taxon>50 kb inversion clade</taxon>
        <taxon>NPAAA clade</taxon>
        <taxon>Hologalegina</taxon>
        <taxon>IRL clade</taxon>
        <taxon>Fabeae</taxon>
        <taxon>Lathyrus</taxon>
    </lineage>
</organism>
<dbReference type="PANTHER" id="PTHR48073">
    <property type="entry name" value="O-SUCCINYLBENZOATE SYNTHASE-RELATED"/>
    <property type="match status" value="1"/>
</dbReference>
<dbReference type="InterPro" id="IPR029017">
    <property type="entry name" value="Enolase-like_N"/>
</dbReference>
<dbReference type="Proteomes" id="UP001058974">
    <property type="component" value="Chromosome 1"/>
</dbReference>
<dbReference type="Gene3D" id="3.20.20.120">
    <property type="entry name" value="Enolase-like C-terminal domain"/>
    <property type="match status" value="1"/>
</dbReference>
<protein>
    <submittedName>
        <fullName evidence="2">Uncharacterized protein</fullName>
    </submittedName>
</protein>
<accession>A0A9D5GX48</accession>
<proteinExistence type="predicted"/>
<dbReference type="Gramene" id="Psat01G0276200-T1">
    <property type="protein sequence ID" value="KAI5444258.1"/>
    <property type="gene ID" value="KIW84_012762"/>
</dbReference>
<dbReference type="SUPFAM" id="SSF54826">
    <property type="entry name" value="Enolase N-terminal domain-like"/>
    <property type="match status" value="1"/>
</dbReference>
<dbReference type="Gene3D" id="3.40.50.300">
    <property type="entry name" value="P-loop containing nucleotide triphosphate hydrolases"/>
    <property type="match status" value="1"/>
</dbReference>
<dbReference type="AlphaFoldDB" id="A0A9D5GX48"/>
<keyword evidence="1" id="KW-0479">Metal-binding</keyword>
<evidence type="ECO:0000313" key="2">
    <source>
        <dbReference type="EMBL" id="KAI5444258.1"/>
    </source>
</evidence>
<evidence type="ECO:0000256" key="1">
    <source>
        <dbReference type="ARBA" id="ARBA00022723"/>
    </source>
</evidence>
<dbReference type="SUPFAM" id="SSF51604">
    <property type="entry name" value="Enolase C-terminal domain-like"/>
    <property type="match status" value="1"/>
</dbReference>
<dbReference type="InterPro" id="IPR036849">
    <property type="entry name" value="Enolase-like_C_sf"/>
</dbReference>
<gene>
    <name evidence="2" type="ORF">KIW84_012762</name>
</gene>
<evidence type="ECO:0000313" key="3">
    <source>
        <dbReference type="Proteomes" id="UP001058974"/>
    </source>
</evidence>
<comment type="caution">
    <text evidence="2">The sequence shown here is derived from an EMBL/GenBank/DDBJ whole genome shotgun (WGS) entry which is preliminary data.</text>
</comment>
<reference evidence="2 3" key="1">
    <citation type="journal article" date="2022" name="Nat. Genet.">
        <title>Improved pea reference genome and pan-genome highlight genomic features and evolutionary characteristics.</title>
        <authorList>
            <person name="Yang T."/>
            <person name="Liu R."/>
            <person name="Luo Y."/>
            <person name="Hu S."/>
            <person name="Wang D."/>
            <person name="Wang C."/>
            <person name="Pandey M.K."/>
            <person name="Ge S."/>
            <person name="Xu Q."/>
            <person name="Li N."/>
            <person name="Li G."/>
            <person name="Huang Y."/>
            <person name="Saxena R.K."/>
            <person name="Ji Y."/>
            <person name="Li M."/>
            <person name="Yan X."/>
            <person name="He Y."/>
            <person name="Liu Y."/>
            <person name="Wang X."/>
            <person name="Xiang C."/>
            <person name="Varshney R.K."/>
            <person name="Ding H."/>
            <person name="Gao S."/>
            <person name="Zong X."/>
        </authorList>
    </citation>
    <scope>NUCLEOTIDE SEQUENCE [LARGE SCALE GENOMIC DNA]</scope>
    <source>
        <strain evidence="2 3">cv. Zhongwan 6</strain>
    </source>
</reference>
<dbReference type="GO" id="GO:0046872">
    <property type="term" value="F:metal ion binding"/>
    <property type="evidence" value="ECO:0007669"/>
    <property type="project" value="UniProtKB-KW"/>
</dbReference>
<dbReference type="InterPro" id="IPR027417">
    <property type="entry name" value="P-loop_NTPase"/>
</dbReference>
<sequence>MISPFTIASSKLEKVENVATRVELSNGAVGWGEAPILPLVTAEDQHTAMVKASEACDFLLKCPALTLGSMLGKIGDILPGHQFTSVRAGVEMAVIDAVTNSIPEAAELASKYYKQGFKTLKLKVGKNLKADIEVLQAIRVARTNPSLYKSRKIEDDYNRQSISLVVVSNEINVEVAMKQDDVVLNCASETSEAFFSYLSSRIQRGVESNTIDLLALSERLVNSSIYWLCKKVDRETIPQIDSHMNDNKACGSVIASELIKLLLKDPKEIAAKHKSRNLFSQLSDAAGPATIITEHAVREYELQILFRMEILPSEVGVRSFMILRPRFHHPSGGASSATAQTDCCNNIIFVNRKCTPCCLNQQMQTNLAFTIIKHVSDANKIQVMTKTVNQNHTIAMSLRQSNNGPLMRALSKLIYLSNPDLVLFVGEALVGNDAVDQLSKFNQKLADLTSSATPKFHCSKTQGS</sequence>
<name>A0A9D5GX48_PEA</name>